<evidence type="ECO:0000313" key="18">
    <source>
        <dbReference type="EMBL" id="QDU36462.1"/>
    </source>
</evidence>
<keyword evidence="7 17" id="KW-1133">Transmembrane helix</keyword>
<feature type="transmembrane region" description="Helical" evidence="17">
    <location>
        <begin position="40"/>
        <end position="60"/>
    </location>
</feature>
<protein>
    <recommendedName>
        <fullName evidence="12">Probable peptidoglycan glycosyltransferase FtsW</fullName>
        <ecNumber evidence="14">2.4.99.28</ecNumber>
    </recommendedName>
    <alternativeName>
        <fullName evidence="13">Cell division protein FtsW</fullName>
    </alternativeName>
    <alternativeName>
        <fullName evidence="10">Cell wall polymerase</fullName>
    </alternativeName>
    <alternativeName>
        <fullName evidence="9">Peptidoglycan polymerase</fullName>
    </alternativeName>
</protein>
<name>A0A517Z1U1_9PLAN</name>
<dbReference type="RefSeq" id="WP_145367121.1">
    <property type="nucleotide sequence ID" value="NZ_CP036275.1"/>
</dbReference>
<dbReference type="Proteomes" id="UP000320496">
    <property type="component" value="Chromosome"/>
</dbReference>
<feature type="transmembrane region" description="Helical" evidence="17">
    <location>
        <begin position="72"/>
        <end position="89"/>
    </location>
</feature>
<dbReference type="Pfam" id="PF01098">
    <property type="entry name" value="FTSW_RODA_SPOVE"/>
    <property type="match status" value="1"/>
</dbReference>
<evidence type="ECO:0000256" key="1">
    <source>
        <dbReference type="ARBA" id="ARBA00004141"/>
    </source>
</evidence>
<evidence type="ECO:0000256" key="11">
    <source>
        <dbReference type="ARBA" id="ARBA00038053"/>
    </source>
</evidence>
<comment type="similarity">
    <text evidence="11">Belongs to the SEDS family. FtsW subfamily.</text>
</comment>
<dbReference type="EC" id="2.4.99.28" evidence="14"/>
<comment type="catalytic activity">
    <reaction evidence="15">
        <text>[GlcNAc-(1-&gt;4)-Mur2Ac(oyl-L-Ala-gamma-D-Glu-L-Lys-D-Ala-D-Ala)](n)-di-trans,octa-cis-undecaprenyl diphosphate + beta-D-GlcNAc-(1-&gt;4)-Mur2Ac(oyl-L-Ala-gamma-D-Glu-L-Lys-D-Ala-D-Ala)-di-trans,octa-cis-undecaprenyl diphosphate = [GlcNAc-(1-&gt;4)-Mur2Ac(oyl-L-Ala-gamma-D-Glu-L-Lys-D-Ala-D-Ala)](n+1)-di-trans,octa-cis-undecaprenyl diphosphate + di-trans,octa-cis-undecaprenyl diphosphate + H(+)</text>
        <dbReference type="Rhea" id="RHEA:23708"/>
        <dbReference type="Rhea" id="RHEA-COMP:9602"/>
        <dbReference type="Rhea" id="RHEA-COMP:9603"/>
        <dbReference type="ChEBI" id="CHEBI:15378"/>
        <dbReference type="ChEBI" id="CHEBI:58405"/>
        <dbReference type="ChEBI" id="CHEBI:60033"/>
        <dbReference type="ChEBI" id="CHEBI:78435"/>
        <dbReference type="EC" id="2.4.99.28"/>
    </reaction>
</comment>
<feature type="transmembrane region" description="Helical" evidence="17">
    <location>
        <begin position="158"/>
        <end position="175"/>
    </location>
</feature>
<proteinExistence type="inferred from homology"/>
<evidence type="ECO:0000256" key="17">
    <source>
        <dbReference type="SAM" id="Phobius"/>
    </source>
</evidence>
<evidence type="ECO:0000256" key="3">
    <source>
        <dbReference type="ARBA" id="ARBA00022679"/>
    </source>
</evidence>
<keyword evidence="8 17" id="KW-0472">Membrane</keyword>
<dbReference type="EMBL" id="CP036275">
    <property type="protein sequence ID" value="QDU36462.1"/>
    <property type="molecule type" value="Genomic_DNA"/>
</dbReference>
<feature type="transmembrane region" description="Helical" evidence="17">
    <location>
        <begin position="298"/>
        <end position="325"/>
    </location>
</feature>
<keyword evidence="6" id="KW-0573">Peptidoglycan synthesis</keyword>
<dbReference type="GO" id="GO:0008360">
    <property type="term" value="P:regulation of cell shape"/>
    <property type="evidence" value="ECO:0007669"/>
    <property type="project" value="UniProtKB-KW"/>
</dbReference>
<dbReference type="GO" id="GO:0008955">
    <property type="term" value="F:peptidoglycan glycosyltransferase activity"/>
    <property type="evidence" value="ECO:0007669"/>
    <property type="project" value="UniProtKB-EC"/>
</dbReference>
<evidence type="ECO:0000256" key="4">
    <source>
        <dbReference type="ARBA" id="ARBA00022692"/>
    </source>
</evidence>
<keyword evidence="3 18" id="KW-0808">Transferase</keyword>
<evidence type="ECO:0000256" key="16">
    <source>
        <dbReference type="SAM" id="MobiDB-lite"/>
    </source>
</evidence>
<sequence length="408" mass="43580">METLRKTFLALLAMLLGIGTLMVYSASITARPSDSEQIYLARQLAFLLTALSIGAVAAILPARFWQRAAPWLYLLSIGLLVAVVTPGLGTEVNGARRWLRYGSISLQPSELAKITLTLLLARLLGSRPPGRLPFWRCTVLPVVVTGLMLALVFREPDLGTTAFLAMIAGIVLFIGGWPMWRFVAAAVALVPLAASVALLEPYQLERIRGFIATWTDFDSAPYQIRQSLTTLGVGGLTGVGLGSGWQKLSFLPEANTDFVFAVLGEELGLIGTLGVILLWLALYAVGLKLLAPLPRQSFQYLAGFTLLTQILLQAALNVAVVTAMVPPKGIPHPLMSYGGSSLVTSVTALAIVLGLSREIPSPDEADLSDALSVDADIRQTETALHTVEPCEDTPAPSSPAPREEACPV</sequence>
<feature type="region of interest" description="Disordered" evidence="16">
    <location>
        <begin position="382"/>
        <end position="408"/>
    </location>
</feature>
<dbReference type="GO" id="GO:0051301">
    <property type="term" value="P:cell division"/>
    <property type="evidence" value="ECO:0007669"/>
    <property type="project" value="InterPro"/>
</dbReference>
<keyword evidence="4 17" id="KW-0812">Transmembrane</keyword>
<dbReference type="PANTHER" id="PTHR30474:SF2">
    <property type="entry name" value="PEPTIDOGLYCAN GLYCOSYLTRANSFERASE FTSW-RELATED"/>
    <property type="match status" value="1"/>
</dbReference>
<evidence type="ECO:0000256" key="10">
    <source>
        <dbReference type="ARBA" id="ARBA00033270"/>
    </source>
</evidence>
<dbReference type="GO" id="GO:0015648">
    <property type="term" value="F:lipid-linked peptidoglycan transporter activity"/>
    <property type="evidence" value="ECO:0007669"/>
    <property type="project" value="TreeGrafter"/>
</dbReference>
<keyword evidence="2" id="KW-0328">Glycosyltransferase</keyword>
<dbReference type="GO" id="GO:0009252">
    <property type="term" value="P:peptidoglycan biosynthetic process"/>
    <property type="evidence" value="ECO:0007669"/>
    <property type="project" value="UniProtKB-KW"/>
</dbReference>
<evidence type="ECO:0000256" key="6">
    <source>
        <dbReference type="ARBA" id="ARBA00022984"/>
    </source>
</evidence>
<evidence type="ECO:0000256" key="5">
    <source>
        <dbReference type="ARBA" id="ARBA00022960"/>
    </source>
</evidence>
<dbReference type="KEGG" id="mri:Mal4_07480"/>
<feature type="transmembrane region" description="Helical" evidence="17">
    <location>
        <begin position="337"/>
        <end position="355"/>
    </location>
</feature>
<accession>A0A517Z1U1</accession>
<evidence type="ECO:0000256" key="13">
    <source>
        <dbReference type="ARBA" id="ARBA00041418"/>
    </source>
</evidence>
<dbReference type="GO" id="GO:0005886">
    <property type="term" value="C:plasma membrane"/>
    <property type="evidence" value="ECO:0007669"/>
    <property type="project" value="TreeGrafter"/>
</dbReference>
<dbReference type="AlphaFoldDB" id="A0A517Z1U1"/>
<comment type="subcellular location">
    <subcellularLocation>
        <location evidence="1">Membrane</location>
        <topology evidence="1">Multi-pass membrane protein</topology>
    </subcellularLocation>
</comment>
<gene>
    <name evidence="18" type="primary">ftsW</name>
    <name evidence="18" type="ORF">Mal4_07480</name>
</gene>
<evidence type="ECO:0000256" key="14">
    <source>
        <dbReference type="ARBA" id="ARBA00044770"/>
    </source>
</evidence>
<dbReference type="InterPro" id="IPR001182">
    <property type="entry name" value="FtsW/RodA"/>
</dbReference>
<evidence type="ECO:0000256" key="12">
    <source>
        <dbReference type="ARBA" id="ARBA00041185"/>
    </source>
</evidence>
<evidence type="ECO:0000313" key="19">
    <source>
        <dbReference type="Proteomes" id="UP000320496"/>
    </source>
</evidence>
<feature type="transmembrane region" description="Helical" evidence="17">
    <location>
        <begin position="133"/>
        <end position="152"/>
    </location>
</feature>
<dbReference type="PANTHER" id="PTHR30474">
    <property type="entry name" value="CELL CYCLE PROTEIN"/>
    <property type="match status" value="1"/>
</dbReference>
<evidence type="ECO:0000256" key="15">
    <source>
        <dbReference type="ARBA" id="ARBA00049902"/>
    </source>
</evidence>
<reference evidence="18 19" key="1">
    <citation type="submission" date="2019-02" db="EMBL/GenBank/DDBJ databases">
        <title>Deep-cultivation of Planctomycetes and their phenomic and genomic characterization uncovers novel biology.</title>
        <authorList>
            <person name="Wiegand S."/>
            <person name="Jogler M."/>
            <person name="Boedeker C."/>
            <person name="Pinto D."/>
            <person name="Vollmers J."/>
            <person name="Rivas-Marin E."/>
            <person name="Kohn T."/>
            <person name="Peeters S.H."/>
            <person name="Heuer A."/>
            <person name="Rast P."/>
            <person name="Oberbeckmann S."/>
            <person name="Bunk B."/>
            <person name="Jeske O."/>
            <person name="Meyerdierks A."/>
            <person name="Storesund J.E."/>
            <person name="Kallscheuer N."/>
            <person name="Luecker S."/>
            <person name="Lage O.M."/>
            <person name="Pohl T."/>
            <person name="Merkel B.J."/>
            <person name="Hornburger P."/>
            <person name="Mueller R.-W."/>
            <person name="Bruemmer F."/>
            <person name="Labrenz M."/>
            <person name="Spormann A.M."/>
            <person name="Op den Camp H."/>
            <person name="Overmann J."/>
            <person name="Amann R."/>
            <person name="Jetten M.S.M."/>
            <person name="Mascher T."/>
            <person name="Medema M.H."/>
            <person name="Devos D.P."/>
            <person name="Kaster A.-K."/>
            <person name="Ovreas L."/>
            <person name="Rohde M."/>
            <person name="Galperin M.Y."/>
            <person name="Jogler C."/>
        </authorList>
    </citation>
    <scope>NUCLEOTIDE SEQUENCE [LARGE SCALE GENOMIC DNA]</scope>
    <source>
        <strain evidence="18 19">Mal4</strain>
    </source>
</reference>
<dbReference type="GO" id="GO:0032153">
    <property type="term" value="C:cell division site"/>
    <property type="evidence" value="ECO:0007669"/>
    <property type="project" value="TreeGrafter"/>
</dbReference>
<organism evidence="18 19">
    <name type="scientific">Maioricimonas rarisocia</name>
    <dbReference type="NCBI Taxonomy" id="2528026"/>
    <lineage>
        <taxon>Bacteria</taxon>
        <taxon>Pseudomonadati</taxon>
        <taxon>Planctomycetota</taxon>
        <taxon>Planctomycetia</taxon>
        <taxon>Planctomycetales</taxon>
        <taxon>Planctomycetaceae</taxon>
        <taxon>Maioricimonas</taxon>
    </lineage>
</organism>
<evidence type="ECO:0000256" key="9">
    <source>
        <dbReference type="ARBA" id="ARBA00032370"/>
    </source>
</evidence>
<evidence type="ECO:0000256" key="2">
    <source>
        <dbReference type="ARBA" id="ARBA00022676"/>
    </source>
</evidence>
<evidence type="ECO:0000256" key="7">
    <source>
        <dbReference type="ARBA" id="ARBA00022989"/>
    </source>
</evidence>
<keyword evidence="5" id="KW-0133">Cell shape</keyword>
<feature type="transmembrane region" description="Helical" evidence="17">
    <location>
        <begin position="267"/>
        <end position="286"/>
    </location>
</feature>
<keyword evidence="19" id="KW-1185">Reference proteome</keyword>
<dbReference type="OrthoDB" id="9768187at2"/>
<evidence type="ECO:0000256" key="8">
    <source>
        <dbReference type="ARBA" id="ARBA00023136"/>
    </source>
</evidence>